<evidence type="ECO:0000313" key="1">
    <source>
        <dbReference type="EMBL" id="MDR6784346.1"/>
    </source>
</evidence>
<evidence type="ECO:0000313" key="2">
    <source>
        <dbReference type="Proteomes" id="UP001246858"/>
    </source>
</evidence>
<sequence>MKKYILLLLVSIITVAGCKKDKLNNTKANTRQFQGKWKVTYTKNTSLKNGQVVETQEEPDGLMVFEFTGNTLTLNENGKITDNYLFDIEGDELVIRENGDAIFFKYKFASGTQLELSQSETVTQNNVTYEDKQTYVMIKI</sequence>
<dbReference type="Proteomes" id="UP001246858">
    <property type="component" value="Unassembled WGS sequence"/>
</dbReference>
<comment type="caution">
    <text evidence="1">The sequence shown here is derived from an EMBL/GenBank/DDBJ whole genome shotgun (WGS) entry which is preliminary data.</text>
</comment>
<organism evidence="1 2">
    <name type="scientific">Pedobacter africanus</name>
    <dbReference type="NCBI Taxonomy" id="151894"/>
    <lineage>
        <taxon>Bacteria</taxon>
        <taxon>Pseudomonadati</taxon>
        <taxon>Bacteroidota</taxon>
        <taxon>Sphingobacteriia</taxon>
        <taxon>Sphingobacteriales</taxon>
        <taxon>Sphingobacteriaceae</taxon>
        <taxon>Pedobacter</taxon>
    </lineage>
</organism>
<dbReference type="EMBL" id="JAVDTF010000002">
    <property type="protein sequence ID" value="MDR6784346.1"/>
    <property type="molecule type" value="Genomic_DNA"/>
</dbReference>
<proteinExistence type="predicted"/>
<gene>
    <name evidence="1" type="ORF">J2X78_002911</name>
</gene>
<protein>
    <submittedName>
        <fullName evidence="1">Uncharacterized protein</fullName>
    </submittedName>
</protein>
<reference evidence="1" key="1">
    <citation type="submission" date="2023-07" db="EMBL/GenBank/DDBJ databases">
        <title>Sorghum-associated microbial communities from plants grown in Nebraska, USA.</title>
        <authorList>
            <person name="Schachtman D."/>
        </authorList>
    </citation>
    <scope>NUCLEOTIDE SEQUENCE</scope>
    <source>
        <strain evidence="1">2697</strain>
    </source>
</reference>
<keyword evidence="2" id="KW-1185">Reference proteome</keyword>
<name>A0ACC6KYP6_9SPHI</name>
<accession>A0ACC6KYP6</accession>